<evidence type="ECO:0000313" key="3">
    <source>
        <dbReference type="EMBL" id="ODR50344.1"/>
    </source>
</evidence>
<feature type="compositionally biased region" description="Basic and acidic residues" evidence="1">
    <location>
        <begin position="247"/>
        <end position="260"/>
    </location>
</feature>
<evidence type="ECO:0000259" key="2">
    <source>
        <dbReference type="Pfam" id="PF04233"/>
    </source>
</evidence>
<dbReference type="Proteomes" id="UP000094271">
    <property type="component" value="Unassembled WGS sequence"/>
</dbReference>
<reference evidence="3 4" key="1">
    <citation type="submission" date="2016-08" db="EMBL/GenBank/DDBJ databases">
        <authorList>
            <person name="Seilhamer J.J."/>
        </authorList>
    </citation>
    <scope>NUCLEOTIDE SEQUENCE [LARGE SCALE GENOMIC DNA]</scope>
    <source>
        <strain evidence="3 4">NML150140-1</strain>
    </source>
</reference>
<feature type="region of interest" description="Disordered" evidence="1">
    <location>
        <begin position="228"/>
        <end position="260"/>
    </location>
</feature>
<organism evidence="3 4">
    <name type="scientific">Eisenbergiella tayi</name>
    <dbReference type="NCBI Taxonomy" id="1432052"/>
    <lineage>
        <taxon>Bacteria</taxon>
        <taxon>Bacillati</taxon>
        <taxon>Bacillota</taxon>
        <taxon>Clostridia</taxon>
        <taxon>Lachnospirales</taxon>
        <taxon>Lachnospiraceae</taxon>
        <taxon>Eisenbergiella</taxon>
    </lineage>
</organism>
<dbReference type="NCBIfam" id="TIGR01641">
    <property type="entry name" value="phageSPP1_gp7"/>
    <property type="match status" value="1"/>
</dbReference>
<feature type="domain" description="Phage head morphogenesis" evidence="2">
    <location>
        <begin position="57"/>
        <end position="171"/>
    </location>
</feature>
<dbReference type="AlphaFoldDB" id="A0A1E3UGF3"/>
<dbReference type="Pfam" id="PF04233">
    <property type="entry name" value="Phage_Mu_F"/>
    <property type="match status" value="1"/>
</dbReference>
<proteinExistence type="predicted"/>
<protein>
    <submittedName>
        <fullName evidence="3">Phage head morphogenesis protein</fullName>
    </submittedName>
</protein>
<evidence type="ECO:0000256" key="1">
    <source>
        <dbReference type="SAM" id="MobiDB-lite"/>
    </source>
</evidence>
<accession>A0A1E3UGF3</accession>
<comment type="caution">
    <text evidence="3">The sequence shown here is derived from an EMBL/GenBank/DDBJ whole genome shotgun (WGS) entry which is preliminary data.</text>
</comment>
<name>A0A1E3UGF3_9FIRM</name>
<dbReference type="RefSeq" id="WP_069431720.1">
    <property type="nucleotide sequence ID" value="NZ_MEHA01000011.1"/>
</dbReference>
<dbReference type="InterPro" id="IPR006528">
    <property type="entry name" value="Phage_head_morphogenesis_dom"/>
</dbReference>
<gene>
    <name evidence="3" type="ORF">BEI59_15925</name>
</gene>
<dbReference type="OrthoDB" id="9813502at2"/>
<sequence length="260" mass="30034">MADVTYGSTKEGLFQSALDFLKQKKPLPSKLYRQLEEEARAKAFTVSGYTTLEILEQFLQELEAAIEQGTTKEAFREKMNNFLEEKGYEGINPWKADVVYRTNLQTAYNAGHYKAMTDPMTRKLRPYWQYTTVGDGKERPTHAAMEGKVYRCDDPIWDIWYPPNGFRCRCGVKSLTEEQVKSRGLHVESVMPHEIDRETGEAVFYWPDKGFSGNPAKTVWKPDMQNIRPGLQGVYQDTKKEKQRKWRNADEKSHDGRNGG</sequence>
<evidence type="ECO:0000313" key="4">
    <source>
        <dbReference type="Proteomes" id="UP000094271"/>
    </source>
</evidence>
<dbReference type="EMBL" id="MEHA01000011">
    <property type="protein sequence ID" value="ODR50344.1"/>
    <property type="molecule type" value="Genomic_DNA"/>
</dbReference>